<reference evidence="2 3" key="1">
    <citation type="submission" date="2021-01" db="EMBL/GenBank/DDBJ databases">
        <title>Tumebacillus sp. strain ITR2 16S ribosomal RNA gene Genome sequencing and assembly.</title>
        <authorList>
            <person name="Kang M."/>
        </authorList>
    </citation>
    <scope>NUCLEOTIDE SEQUENCE [LARGE SCALE GENOMIC DNA]</scope>
    <source>
        <strain evidence="2 3">ITR2</strain>
    </source>
</reference>
<sequence>MKTKMRTLVATLAVAAIATTVGAQSASATTYGWAAQKIVVGQKIYSDLAPAFNNGFSISADQWNYASGNGVNVNIRYTLYDAGGVSYGSIDSSGAHGGSYPPPFTHKWFVGPGNYKVQIWNIGSDPAYTAGNIYQ</sequence>
<dbReference type="EMBL" id="JAEQNB010000006">
    <property type="protein sequence ID" value="MBL0388568.1"/>
    <property type="molecule type" value="Genomic_DNA"/>
</dbReference>
<dbReference type="RefSeq" id="WP_201637531.1">
    <property type="nucleotide sequence ID" value="NZ_JAEQNB010000006.1"/>
</dbReference>
<accession>A0ABS1JE45</accession>
<name>A0ABS1JE45_9BACL</name>
<evidence type="ECO:0000313" key="3">
    <source>
        <dbReference type="Proteomes" id="UP000602284"/>
    </source>
</evidence>
<protein>
    <submittedName>
        <fullName evidence="2">Uncharacterized protein</fullName>
    </submittedName>
</protein>
<keyword evidence="3" id="KW-1185">Reference proteome</keyword>
<evidence type="ECO:0000256" key="1">
    <source>
        <dbReference type="SAM" id="SignalP"/>
    </source>
</evidence>
<keyword evidence="1" id="KW-0732">Signal</keyword>
<dbReference type="Proteomes" id="UP000602284">
    <property type="component" value="Unassembled WGS sequence"/>
</dbReference>
<proteinExistence type="predicted"/>
<evidence type="ECO:0000313" key="2">
    <source>
        <dbReference type="EMBL" id="MBL0388568.1"/>
    </source>
</evidence>
<comment type="caution">
    <text evidence="2">The sequence shown here is derived from an EMBL/GenBank/DDBJ whole genome shotgun (WGS) entry which is preliminary data.</text>
</comment>
<feature type="signal peptide" evidence="1">
    <location>
        <begin position="1"/>
        <end position="23"/>
    </location>
</feature>
<organism evidence="2 3">
    <name type="scientific">Tumebacillus amylolyticus</name>
    <dbReference type="NCBI Taxonomy" id="2801339"/>
    <lineage>
        <taxon>Bacteria</taxon>
        <taxon>Bacillati</taxon>
        <taxon>Bacillota</taxon>
        <taxon>Bacilli</taxon>
        <taxon>Bacillales</taxon>
        <taxon>Alicyclobacillaceae</taxon>
        <taxon>Tumebacillus</taxon>
    </lineage>
</organism>
<gene>
    <name evidence="2" type="ORF">JJB07_18345</name>
</gene>
<feature type="chain" id="PRO_5046816236" evidence="1">
    <location>
        <begin position="24"/>
        <end position="135"/>
    </location>
</feature>